<dbReference type="OrthoDB" id="39845at2759"/>
<dbReference type="Proteomes" id="UP000095751">
    <property type="component" value="Unassembled WGS sequence"/>
</dbReference>
<accession>A0A1E7F1N5</accession>
<gene>
    <name evidence="1" type="ORF">FRACYDRAFT_270527</name>
</gene>
<dbReference type="KEGG" id="fcy:FRACYDRAFT_270527"/>
<proteinExistence type="predicted"/>
<sequence>MREYFDSLMDIYPALKRAVPEQFEILETFHELLSIAAGLSQSSDRDFVILLQKRIRNIPITKLVVGDLWHAMNPKDEKDIYEKIDVMETELNAVAPNDAEAFDVALARQTVPGLRLDQELARLCDENKRNRPGYNRTAAEQGNIMLGKWRETWQNLVDEVAVVKE</sequence>
<dbReference type="AlphaFoldDB" id="A0A1E7F1N5"/>
<evidence type="ECO:0000313" key="1">
    <source>
        <dbReference type="EMBL" id="OEU12110.1"/>
    </source>
</evidence>
<protein>
    <submittedName>
        <fullName evidence="1">Uncharacterized protein</fullName>
    </submittedName>
</protein>
<keyword evidence="2" id="KW-1185">Reference proteome</keyword>
<reference evidence="1 2" key="1">
    <citation type="submission" date="2016-09" db="EMBL/GenBank/DDBJ databases">
        <title>Extensive genetic diversity and differential bi-allelic expression allows diatom success in the polar Southern Ocean.</title>
        <authorList>
            <consortium name="DOE Joint Genome Institute"/>
            <person name="Mock T."/>
            <person name="Otillar R.P."/>
            <person name="Strauss J."/>
            <person name="Dupont C."/>
            <person name="Frickenhaus S."/>
            <person name="Maumus F."/>
            <person name="Mcmullan M."/>
            <person name="Sanges R."/>
            <person name="Schmutz J."/>
            <person name="Toseland A."/>
            <person name="Valas R."/>
            <person name="Veluchamy A."/>
            <person name="Ward B.J."/>
            <person name="Allen A."/>
            <person name="Barry K."/>
            <person name="Falciatore A."/>
            <person name="Ferrante M."/>
            <person name="Fortunato A.E."/>
            <person name="Gloeckner G."/>
            <person name="Gruber A."/>
            <person name="Hipkin R."/>
            <person name="Janech M."/>
            <person name="Kroth P."/>
            <person name="Leese F."/>
            <person name="Lindquist E."/>
            <person name="Lyon B.R."/>
            <person name="Martin J."/>
            <person name="Mayer C."/>
            <person name="Parker M."/>
            <person name="Quesneville H."/>
            <person name="Raymond J."/>
            <person name="Uhlig C."/>
            <person name="Valentin K.U."/>
            <person name="Worden A.Z."/>
            <person name="Armbrust E.V."/>
            <person name="Bowler C."/>
            <person name="Green B."/>
            <person name="Moulton V."/>
            <person name="Van Oosterhout C."/>
            <person name="Grigoriev I."/>
        </authorList>
    </citation>
    <scope>NUCLEOTIDE SEQUENCE [LARGE SCALE GENOMIC DNA]</scope>
    <source>
        <strain evidence="1 2">CCMP1102</strain>
    </source>
</reference>
<dbReference type="InParanoid" id="A0A1E7F1N5"/>
<name>A0A1E7F1N5_9STRA</name>
<evidence type="ECO:0000313" key="2">
    <source>
        <dbReference type="Proteomes" id="UP000095751"/>
    </source>
</evidence>
<organism evidence="1 2">
    <name type="scientific">Fragilariopsis cylindrus CCMP1102</name>
    <dbReference type="NCBI Taxonomy" id="635003"/>
    <lineage>
        <taxon>Eukaryota</taxon>
        <taxon>Sar</taxon>
        <taxon>Stramenopiles</taxon>
        <taxon>Ochrophyta</taxon>
        <taxon>Bacillariophyta</taxon>
        <taxon>Bacillariophyceae</taxon>
        <taxon>Bacillariophycidae</taxon>
        <taxon>Bacillariales</taxon>
        <taxon>Bacillariaceae</taxon>
        <taxon>Fragilariopsis</taxon>
    </lineage>
</organism>
<dbReference type="EMBL" id="KV784365">
    <property type="protein sequence ID" value="OEU12110.1"/>
    <property type="molecule type" value="Genomic_DNA"/>
</dbReference>